<evidence type="ECO:0000256" key="1">
    <source>
        <dbReference type="ARBA" id="ARBA00010886"/>
    </source>
</evidence>
<dbReference type="Pfam" id="PF00069">
    <property type="entry name" value="Pkinase"/>
    <property type="match status" value="1"/>
</dbReference>
<proteinExistence type="inferred from homology"/>
<dbReference type="EC" id="2.7.11.1" evidence="2"/>
<feature type="compositionally biased region" description="Acidic residues" evidence="12">
    <location>
        <begin position="58"/>
        <end position="67"/>
    </location>
</feature>
<name>A0A0G4HEG9_9ALVE</name>
<evidence type="ECO:0000256" key="9">
    <source>
        <dbReference type="ARBA" id="ARBA00048679"/>
    </source>
</evidence>
<reference evidence="15" key="1">
    <citation type="submission" date="2014-11" db="EMBL/GenBank/DDBJ databases">
        <authorList>
            <person name="Otto D Thomas"/>
            <person name="Naeem Raeece"/>
        </authorList>
    </citation>
    <scope>NUCLEOTIDE SEQUENCE</scope>
</reference>
<dbReference type="SUPFAM" id="SSF56112">
    <property type="entry name" value="Protein kinase-like (PK-like)"/>
    <property type="match status" value="1"/>
</dbReference>
<evidence type="ECO:0000313" key="15">
    <source>
        <dbReference type="EMBL" id="CEM42466.1"/>
    </source>
</evidence>
<gene>
    <name evidence="15" type="ORF">Cvel_26763</name>
</gene>
<keyword evidence="5 10" id="KW-0547">Nucleotide-binding</keyword>
<dbReference type="GO" id="GO:0004674">
    <property type="term" value="F:protein serine/threonine kinase activity"/>
    <property type="evidence" value="ECO:0007669"/>
    <property type="project" value="UniProtKB-KW"/>
</dbReference>
<feature type="domain" description="Protein kinase" evidence="14">
    <location>
        <begin position="69"/>
        <end position="284"/>
    </location>
</feature>
<keyword evidence="6" id="KW-0418">Kinase</keyword>
<evidence type="ECO:0000256" key="7">
    <source>
        <dbReference type="ARBA" id="ARBA00022840"/>
    </source>
</evidence>
<feature type="chain" id="PRO_5005191373" description="non-specific serine/threonine protein kinase" evidence="13">
    <location>
        <begin position="20"/>
        <end position="284"/>
    </location>
</feature>
<dbReference type="SMART" id="SM00220">
    <property type="entry name" value="S_TKc"/>
    <property type="match status" value="1"/>
</dbReference>
<evidence type="ECO:0000256" key="3">
    <source>
        <dbReference type="ARBA" id="ARBA00022527"/>
    </source>
</evidence>
<feature type="signal peptide" evidence="13">
    <location>
        <begin position="1"/>
        <end position="19"/>
    </location>
</feature>
<dbReference type="PhylomeDB" id="A0A0G4HEG9"/>
<dbReference type="AlphaFoldDB" id="A0A0G4HEG9"/>
<dbReference type="PROSITE" id="PS50011">
    <property type="entry name" value="PROTEIN_KINASE_DOM"/>
    <property type="match status" value="1"/>
</dbReference>
<dbReference type="PANTHER" id="PTHR43671:SF98">
    <property type="entry name" value="SERINE_THREONINE-PROTEIN KINASE NEK11"/>
    <property type="match status" value="1"/>
</dbReference>
<accession>A0A0G4HEG9</accession>
<dbReference type="PROSITE" id="PS00108">
    <property type="entry name" value="PROTEIN_KINASE_ST"/>
    <property type="match status" value="1"/>
</dbReference>
<evidence type="ECO:0000256" key="11">
    <source>
        <dbReference type="RuleBase" id="RU000304"/>
    </source>
</evidence>
<feature type="binding site" evidence="10">
    <location>
        <position position="98"/>
    </location>
    <ligand>
        <name>ATP</name>
        <dbReference type="ChEBI" id="CHEBI:30616"/>
    </ligand>
</feature>
<evidence type="ECO:0000256" key="4">
    <source>
        <dbReference type="ARBA" id="ARBA00022679"/>
    </source>
</evidence>
<dbReference type="InterPro" id="IPR011009">
    <property type="entry name" value="Kinase-like_dom_sf"/>
</dbReference>
<feature type="region of interest" description="Disordered" evidence="12">
    <location>
        <begin position="42"/>
        <end position="67"/>
    </location>
</feature>
<evidence type="ECO:0000256" key="6">
    <source>
        <dbReference type="ARBA" id="ARBA00022777"/>
    </source>
</evidence>
<dbReference type="EMBL" id="CDMZ01002457">
    <property type="protein sequence ID" value="CEM42466.1"/>
    <property type="molecule type" value="Genomic_DNA"/>
</dbReference>
<dbReference type="InterPro" id="IPR050660">
    <property type="entry name" value="NEK_Ser/Thr_kinase"/>
</dbReference>
<evidence type="ECO:0000259" key="14">
    <source>
        <dbReference type="PROSITE" id="PS50011"/>
    </source>
</evidence>
<comment type="catalytic activity">
    <reaction evidence="8">
        <text>L-threonyl-[protein] + ATP = O-phospho-L-threonyl-[protein] + ADP + H(+)</text>
        <dbReference type="Rhea" id="RHEA:46608"/>
        <dbReference type="Rhea" id="RHEA-COMP:11060"/>
        <dbReference type="Rhea" id="RHEA-COMP:11605"/>
        <dbReference type="ChEBI" id="CHEBI:15378"/>
        <dbReference type="ChEBI" id="CHEBI:30013"/>
        <dbReference type="ChEBI" id="CHEBI:30616"/>
        <dbReference type="ChEBI" id="CHEBI:61977"/>
        <dbReference type="ChEBI" id="CHEBI:456216"/>
        <dbReference type="EC" id="2.7.11.1"/>
    </reaction>
</comment>
<dbReference type="PROSITE" id="PS00107">
    <property type="entry name" value="PROTEIN_KINASE_ATP"/>
    <property type="match status" value="1"/>
</dbReference>
<dbReference type="InterPro" id="IPR008271">
    <property type="entry name" value="Ser/Thr_kinase_AS"/>
</dbReference>
<keyword evidence="3 11" id="KW-0723">Serine/threonine-protein kinase</keyword>
<evidence type="ECO:0000256" key="2">
    <source>
        <dbReference type="ARBA" id="ARBA00012513"/>
    </source>
</evidence>
<dbReference type="Gene3D" id="1.10.510.10">
    <property type="entry name" value="Transferase(Phosphotransferase) domain 1"/>
    <property type="match status" value="1"/>
</dbReference>
<dbReference type="InterPro" id="IPR000719">
    <property type="entry name" value="Prot_kinase_dom"/>
</dbReference>
<comment type="similarity">
    <text evidence="1">Belongs to the protein kinase superfamily. NEK Ser/Thr protein kinase family. NIMA subfamily.</text>
</comment>
<evidence type="ECO:0000256" key="8">
    <source>
        <dbReference type="ARBA" id="ARBA00047899"/>
    </source>
</evidence>
<dbReference type="InterPro" id="IPR017441">
    <property type="entry name" value="Protein_kinase_ATP_BS"/>
</dbReference>
<evidence type="ECO:0000256" key="10">
    <source>
        <dbReference type="PROSITE-ProRule" id="PRU10141"/>
    </source>
</evidence>
<sequence>MRLCVHLLCGLLALVCVSSHRILLREAEARQLDRLESHYENATDLGPVDLPDNHDEQERMEEDSNGSDYLEETLLGRGAFGTVWLAEHVKTGRKYALKKEDSHSGVEMEFSILQTFCSGRVPFFMRFKELLKECPAWAEPTNKSVCLVLGLAAGGEVQKRQDSVDGQVLYSWLLQSLAGIAYFHEAGFVHRDIKPENLFLDHKDRILVGDVGLSGKLDEDGLITGERGTAYYMAPEIWKEKPYGKPVDIFALGVTFHKLCSGSLPWNGHSKESIGKNIMFEPVS</sequence>
<evidence type="ECO:0000256" key="13">
    <source>
        <dbReference type="SAM" id="SignalP"/>
    </source>
</evidence>
<dbReference type="VEuPathDB" id="CryptoDB:Cvel_26763"/>
<organism evidence="15">
    <name type="scientific">Chromera velia CCMP2878</name>
    <dbReference type="NCBI Taxonomy" id="1169474"/>
    <lineage>
        <taxon>Eukaryota</taxon>
        <taxon>Sar</taxon>
        <taxon>Alveolata</taxon>
        <taxon>Colpodellida</taxon>
        <taxon>Chromeraceae</taxon>
        <taxon>Chromera</taxon>
    </lineage>
</organism>
<keyword evidence="7 10" id="KW-0067">ATP-binding</keyword>
<keyword evidence="4" id="KW-0808">Transferase</keyword>
<dbReference type="GO" id="GO:0005524">
    <property type="term" value="F:ATP binding"/>
    <property type="evidence" value="ECO:0007669"/>
    <property type="project" value="UniProtKB-UniRule"/>
</dbReference>
<keyword evidence="13" id="KW-0732">Signal</keyword>
<evidence type="ECO:0000256" key="12">
    <source>
        <dbReference type="SAM" id="MobiDB-lite"/>
    </source>
</evidence>
<dbReference type="PANTHER" id="PTHR43671">
    <property type="entry name" value="SERINE/THREONINE-PROTEIN KINASE NEK"/>
    <property type="match status" value="1"/>
</dbReference>
<evidence type="ECO:0000256" key="5">
    <source>
        <dbReference type="ARBA" id="ARBA00022741"/>
    </source>
</evidence>
<comment type="catalytic activity">
    <reaction evidence="9">
        <text>L-seryl-[protein] + ATP = O-phospho-L-seryl-[protein] + ADP + H(+)</text>
        <dbReference type="Rhea" id="RHEA:17989"/>
        <dbReference type="Rhea" id="RHEA-COMP:9863"/>
        <dbReference type="Rhea" id="RHEA-COMP:11604"/>
        <dbReference type="ChEBI" id="CHEBI:15378"/>
        <dbReference type="ChEBI" id="CHEBI:29999"/>
        <dbReference type="ChEBI" id="CHEBI:30616"/>
        <dbReference type="ChEBI" id="CHEBI:83421"/>
        <dbReference type="ChEBI" id="CHEBI:456216"/>
        <dbReference type="EC" id="2.7.11.1"/>
    </reaction>
</comment>
<protein>
    <recommendedName>
        <fullName evidence="2">non-specific serine/threonine protein kinase</fullName>
        <ecNumber evidence="2">2.7.11.1</ecNumber>
    </recommendedName>
</protein>